<reference evidence="3" key="1">
    <citation type="journal article" date="2019" name="Int. J. Syst. Evol. Microbiol.">
        <title>The Global Catalogue of Microorganisms (GCM) 10K type strain sequencing project: providing services to taxonomists for standard genome sequencing and annotation.</title>
        <authorList>
            <consortium name="The Broad Institute Genomics Platform"/>
            <consortium name="The Broad Institute Genome Sequencing Center for Infectious Disease"/>
            <person name="Wu L."/>
            <person name="Ma J."/>
        </authorList>
    </citation>
    <scope>NUCLEOTIDE SEQUENCE [LARGE SCALE GENOMIC DNA]</scope>
    <source>
        <strain evidence="3">CCUG 43304</strain>
    </source>
</reference>
<name>A0ABW1VBM3_9MICO</name>
<protein>
    <submittedName>
        <fullName evidence="2">Uncharacterized protein</fullName>
    </submittedName>
</protein>
<evidence type="ECO:0000313" key="3">
    <source>
        <dbReference type="Proteomes" id="UP001596306"/>
    </source>
</evidence>
<dbReference type="Proteomes" id="UP001596306">
    <property type="component" value="Unassembled WGS sequence"/>
</dbReference>
<accession>A0ABW1VBM3</accession>
<sequence>MPSPTHFAGASRFHSVMLIHAAATMGPSTKSTSGTALGSRKASTVSV</sequence>
<keyword evidence="3" id="KW-1185">Reference proteome</keyword>
<feature type="compositionally biased region" description="Polar residues" evidence="1">
    <location>
        <begin position="26"/>
        <end position="47"/>
    </location>
</feature>
<dbReference type="RefSeq" id="WP_386728093.1">
    <property type="nucleotide sequence ID" value="NZ_JBHSTP010000001.1"/>
</dbReference>
<gene>
    <name evidence="2" type="ORF">ACFQB0_04490</name>
</gene>
<organism evidence="2 3">
    <name type="scientific">Luethyella okanaganae</name>
    <dbReference type="NCBI Taxonomy" id="69372"/>
    <lineage>
        <taxon>Bacteria</taxon>
        <taxon>Bacillati</taxon>
        <taxon>Actinomycetota</taxon>
        <taxon>Actinomycetes</taxon>
        <taxon>Micrococcales</taxon>
        <taxon>Microbacteriaceae</taxon>
        <taxon>Luethyella</taxon>
    </lineage>
</organism>
<dbReference type="EMBL" id="JBHSTP010000001">
    <property type="protein sequence ID" value="MFC6355364.1"/>
    <property type="molecule type" value="Genomic_DNA"/>
</dbReference>
<comment type="caution">
    <text evidence="2">The sequence shown here is derived from an EMBL/GenBank/DDBJ whole genome shotgun (WGS) entry which is preliminary data.</text>
</comment>
<proteinExistence type="predicted"/>
<feature type="region of interest" description="Disordered" evidence="1">
    <location>
        <begin position="24"/>
        <end position="47"/>
    </location>
</feature>
<evidence type="ECO:0000313" key="2">
    <source>
        <dbReference type="EMBL" id="MFC6355364.1"/>
    </source>
</evidence>
<evidence type="ECO:0000256" key="1">
    <source>
        <dbReference type="SAM" id="MobiDB-lite"/>
    </source>
</evidence>